<protein>
    <submittedName>
        <fullName evidence="4">ShKT domain-containing protein</fullName>
    </submittedName>
</protein>
<dbReference type="WBParaSite" id="SVE_0550600.1">
    <property type="protein sequence ID" value="SVE_0550600.1"/>
    <property type="gene ID" value="SVE_0550600"/>
</dbReference>
<proteinExistence type="predicted"/>
<dbReference type="Gene3D" id="1.10.10.1940">
    <property type="match status" value="1"/>
</dbReference>
<feature type="disulfide bond" evidence="1">
    <location>
        <begin position="87"/>
        <end position="121"/>
    </location>
</feature>
<evidence type="ECO:0000259" key="2">
    <source>
        <dbReference type="PROSITE" id="PS51670"/>
    </source>
</evidence>
<dbReference type="AlphaFoldDB" id="A0A0K0F9K5"/>
<feature type="domain" description="ShKT" evidence="2">
    <location>
        <begin position="87"/>
        <end position="121"/>
    </location>
</feature>
<reference evidence="3" key="1">
    <citation type="submission" date="2014-07" db="EMBL/GenBank/DDBJ databases">
        <authorList>
            <person name="Martin A.A"/>
            <person name="De Silva N."/>
        </authorList>
    </citation>
    <scope>NUCLEOTIDE SEQUENCE</scope>
</reference>
<keyword evidence="1" id="KW-1015">Disulfide bond</keyword>
<name>A0A0K0F9K5_STRVS</name>
<dbReference type="PROSITE" id="PS51670">
    <property type="entry name" value="SHKT"/>
    <property type="match status" value="1"/>
</dbReference>
<accession>A0A0K0F9K5</accession>
<evidence type="ECO:0000313" key="4">
    <source>
        <dbReference type="WBParaSite" id="SVE_0550600.1"/>
    </source>
</evidence>
<evidence type="ECO:0000256" key="1">
    <source>
        <dbReference type="PROSITE-ProRule" id="PRU01005"/>
    </source>
</evidence>
<dbReference type="Pfam" id="PF01549">
    <property type="entry name" value="ShK"/>
    <property type="match status" value="2"/>
</dbReference>
<keyword evidence="3" id="KW-1185">Reference proteome</keyword>
<reference evidence="4" key="2">
    <citation type="submission" date="2015-08" db="UniProtKB">
        <authorList>
            <consortium name="WormBaseParasite"/>
        </authorList>
    </citation>
    <scope>IDENTIFICATION</scope>
</reference>
<organism evidence="3 4">
    <name type="scientific">Strongyloides venezuelensis</name>
    <name type="common">Threadworm</name>
    <dbReference type="NCBI Taxonomy" id="75913"/>
    <lineage>
        <taxon>Eukaryota</taxon>
        <taxon>Metazoa</taxon>
        <taxon>Ecdysozoa</taxon>
        <taxon>Nematoda</taxon>
        <taxon>Chromadorea</taxon>
        <taxon>Rhabditida</taxon>
        <taxon>Tylenchina</taxon>
        <taxon>Panagrolaimomorpha</taxon>
        <taxon>Strongyloidoidea</taxon>
        <taxon>Strongyloididae</taxon>
        <taxon>Strongyloides</taxon>
    </lineage>
</organism>
<comment type="caution">
    <text evidence="1">Lacks conserved residue(s) required for the propagation of feature annotation.</text>
</comment>
<dbReference type="Proteomes" id="UP000035680">
    <property type="component" value="Unassembled WGS sequence"/>
</dbReference>
<dbReference type="SMART" id="SM00254">
    <property type="entry name" value="ShKT"/>
    <property type="match status" value="1"/>
</dbReference>
<sequence length="150" mass="16585">MLVITRIANIMSVDKEQSRSLNMKSFLHITACILLAFQYVLSKNCSEMATIGYCANPWYRQIMCTKCRDECAATKNPCIIQTKDLNCKDKIDDCTSKVHLCNLNKFEGIMSEACPSTCGNCSGNKNSTIKELSTKTSSISLTSSTKKSGK</sequence>
<evidence type="ECO:0000313" key="3">
    <source>
        <dbReference type="Proteomes" id="UP000035680"/>
    </source>
</evidence>
<dbReference type="InterPro" id="IPR003582">
    <property type="entry name" value="ShKT_dom"/>
</dbReference>